<proteinExistence type="predicted"/>
<dbReference type="RefSeq" id="WP_386362687.1">
    <property type="nucleotide sequence ID" value="NZ_JBHRXZ010000016.1"/>
</dbReference>
<gene>
    <name evidence="1" type="ORF">ACFOMF_06800</name>
</gene>
<evidence type="ECO:0000313" key="2">
    <source>
        <dbReference type="Proteomes" id="UP001595630"/>
    </source>
</evidence>
<sequence>MRELALVAGGNSPYENVDRDCAVAIAITVATMPLGPYVTALTMANALNSCYPYVDLSGTDYNDAAGTNYN</sequence>
<dbReference type="EMBL" id="JBHRXZ010000016">
    <property type="protein sequence ID" value="MFC3607480.1"/>
    <property type="molecule type" value="Genomic_DNA"/>
</dbReference>
<name>A0ABV7T2Q5_9GAMM</name>
<keyword evidence="2" id="KW-1185">Reference proteome</keyword>
<dbReference type="Proteomes" id="UP001595630">
    <property type="component" value="Unassembled WGS sequence"/>
</dbReference>
<organism evidence="1 2">
    <name type="scientific">Stutzerimonas tarimensis</name>
    <dbReference type="NCBI Taxonomy" id="1507735"/>
    <lineage>
        <taxon>Bacteria</taxon>
        <taxon>Pseudomonadati</taxon>
        <taxon>Pseudomonadota</taxon>
        <taxon>Gammaproteobacteria</taxon>
        <taxon>Pseudomonadales</taxon>
        <taxon>Pseudomonadaceae</taxon>
        <taxon>Stutzerimonas</taxon>
    </lineage>
</organism>
<evidence type="ECO:0000313" key="1">
    <source>
        <dbReference type="EMBL" id="MFC3607480.1"/>
    </source>
</evidence>
<protein>
    <submittedName>
        <fullName evidence="1">Uncharacterized protein</fullName>
    </submittedName>
</protein>
<reference evidence="2" key="1">
    <citation type="journal article" date="2019" name="Int. J. Syst. Evol. Microbiol.">
        <title>The Global Catalogue of Microorganisms (GCM) 10K type strain sequencing project: providing services to taxonomists for standard genome sequencing and annotation.</title>
        <authorList>
            <consortium name="The Broad Institute Genomics Platform"/>
            <consortium name="The Broad Institute Genome Sequencing Center for Infectious Disease"/>
            <person name="Wu L."/>
            <person name="Ma J."/>
        </authorList>
    </citation>
    <scope>NUCLEOTIDE SEQUENCE [LARGE SCALE GENOMIC DNA]</scope>
    <source>
        <strain evidence="2">KCTC 42447</strain>
    </source>
</reference>
<comment type="caution">
    <text evidence="1">The sequence shown here is derived from an EMBL/GenBank/DDBJ whole genome shotgun (WGS) entry which is preliminary data.</text>
</comment>
<accession>A0ABV7T2Q5</accession>